<dbReference type="Proteomes" id="UP000215590">
    <property type="component" value="Unassembled WGS sequence"/>
</dbReference>
<dbReference type="EMBL" id="NNRJ01000019">
    <property type="protein sequence ID" value="OYR19081.1"/>
    <property type="molecule type" value="Genomic_DNA"/>
</dbReference>
<protein>
    <submittedName>
        <fullName evidence="1">Uncharacterized protein</fullName>
    </submittedName>
</protein>
<name>A0A256FXB1_9HYPH</name>
<proteinExistence type="predicted"/>
<reference evidence="1 2" key="1">
    <citation type="submission" date="2017-07" db="EMBL/GenBank/DDBJ databases">
        <title>Phylogenetic study on the rhizospheric bacterium Ochrobactrum sp. A44.</title>
        <authorList>
            <person name="Krzyzanowska D.M."/>
            <person name="Ossowicki A."/>
            <person name="Rajewska M."/>
            <person name="Maciag T."/>
            <person name="Kaczynski Z."/>
            <person name="Czerwicka M."/>
            <person name="Jafra S."/>
        </authorList>
    </citation>
    <scope>NUCLEOTIDE SEQUENCE [LARGE SCALE GENOMIC DNA]</scope>
    <source>
        <strain evidence="1 2">DSM 7216</strain>
    </source>
</reference>
<organism evidence="1 2">
    <name type="scientific">Brucella thiophenivorans</name>
    <dbReference type="NCBI Taxonomy" id="571255"/>
    <lineage>
        <taxon>Bacteria</taxon>
        <taxon>Pseudomonadati</taxon>
        <taxon>Pseudomonadota</taxon>
        <taxon>Alphaproteobacteria</taxon>
        <taxon>Hyphomicrobiales</taxon>
        <taxon>Brucellaceae</taxon>
        <taxon>Brucella/Ochrobactrum group</taxon>
        <taxon>Brucella</taxon>
    </lineage>
</organism>
<keyword evidence="2" id="KW-1185">Reference proteome</keyword>
<accession>A0A256FXB1</accession>
<evidence type="ECO:0000313" key="1">
    <source>
        <dbReference type="EMBL" id="OYR19081.1"/>
    </source>
</evidence>
<comment type="caution">
    <text evidence="1">The sequence shown here is derived from an EMBL/GenBank/DDBJ whole genome shotgun (WGS) entry which is preliminary data.</text>
</comment>
<sequence length="62" mass="6947">MNNPDTLASEKLSSDKTIFVLFIGVYAERRVSGVLFDLITSERRSGYFSASILSKNRPPFFG</sequence>
<dbReference type="AlphaFoldDB" id="A0A256FXB1"/>
<evidence type="ECO:0000313" key="2">
    <source>
        <dbReference type="Proteomes" id="UP000215590"/>
    </source>
</evidence>
<gene>
    <name evidence="1" type="ORF">CEV31_2425</name>
</gene>